<protein>
    <submittedName>
        <fullName evidence="1">Uncharacterized protein</fullName>
    </submittedName>
</protein>
<reference evidence="1 2" key="1">
    <citation type="journal article" date="2014" name="Genome Announc.">
        <title>Draft genome sequences of eight enterohepatic helicobacter species isolated from both laboratory and wild rodents.</title>
        <authorList>
            <person name="Sheh A."/>
            <person name="Shen Z."/>
            <person name="Fox J.G."/>
        </authorList>
    </citation>
    <scope>NUCLEOTIDE SEQUENCE [LARGE SCALE GENOMIC DNA]</scope>
    <source>
        <strain evidence="1 2">ATCC 700114</strain>
    </source>
</reference>
<dbReference type="EMBL" id="JRPL02000003">
    <property type="protein sequence ID" value="TLD84336.1"/>
    <property type="molecule type" value="Genomic_DNA"/>
</dbReference>
<dbReference type="RefSeq" id="WP_034344645.1">
    <property type="nucleotide sequence ID" value="NZ_FZNG01000007.1"/>
</dbReference>
<dbReference type="AlphaFoldDB" id="A0A4U8SDW8"/>
<dbReference type="Proteomes" id="UP000029878">
    <property type="component" value="Unassembled WGS sequence"/>
</dbReference>
<accession>A0A4U8SDW8</accession>
<name>A0A4U8SDW8_9HELI</name>
<proteinExistence type="predicted"/>
<comment type="caution">
    <text evidence="1">The sequence shown here is derived from an EMBL/GenBank/DDBJ whole genome shotgun (WGS) entry which is preliminary data.</text>
</comment>
<dbReference type="OrthoDB" id="5314162at2"/>
<organism evidence="1 2">
    <name type="scientific">Helicobacter trogontum</name>
    <dbReference type="NCBI Taxonomy" id="50960"/>
    <lineage>
        <taxon>Bacteria</taxon>
        <taxon>Pseudomonadati</taxon>
        <taxon>Campylobacterota</taxon>
        <taxon>Epsilonproteobacteria</taxon>
        <taxon>Campylobacterales</taxon>
        <taxon>Helicobacteraceae</taxon>
        <taxon>Helicobacter</taxon>
    </lineage>
</organism>
<sequence length="670" mass="78571">MSLLKQFIQEYDDVYYTNLNKENTDNILQEIKQAEKIINMPKLHPTPEIKQCYKQLKEQYKSALVMHLVGDCHLTMIAFLNILFKDSLIPLNNSLAQKKFIIRFCQTSFVRAHYKHNNININLYTLDYSLSNLEAIEYFEVFVNLDLLQECVIIKESDFSNKKTLNAIKDSDCILWVLSKPEKCKKEDLLKIIKKKPSIAIVSYDKNKKEEHEALEQISTLRKQLISQYNLQSLHDLHVWNLFESHRLDEKFTLCKIINNFAKQQLSGKIKTSGSILSALEQTKNLIESFYAQKEKDTSKQDITQNTIMQDIVDNIYEVLQQARLKRGNTILKVALEKNKNIDKHYKIIFQHYKKLDVAYHKANEHFITRLNKVFADYHHEVFVTIAKDLKRYLDSIIESILDNLDTIKIKTRPNQLNLLGMLTNRRIVYESFQLNKDELLREIKDSKSLLARKHKNLLQKLAKLDSNITQSMLDIMQNFEQVLQEWGEETHHLILQKKPSYVSTDSYIDLEEFQLGIFQDFTKQHKAIIDNSLMKMHTDIAAIRIWVEATKTLLLECLVLRIDQKFHADKSLVKQNNKIHITPIDKAFLRDCIVEFLPERIEQIFCSLPILHTTFDSTPKQLLQVTKEHERNIRDRIRDIIDLRQTLKAGTKILENAIGNRGETSLGNE</sequence>
<evidence type="ECO:0000313" key="1">
    <source>
        <dbReference type="EMBL" id="TLD84336.1"/>
    </source>
</evidence>
<evidence type="ECO:0000313" key="2">
    <source>
        <dbReference type="Proteomes" id="UP000029878"/>
    </source>
</evidence>
<gene>
    <name evidence="1" type="ORF">LS81_002415</name>
</gene>